<proteinExistence type="predicted"/>
<gene>
    <name evidence="2" type="ORF">P7K49_029149</name>
</gene>
<feature type="region of interest" description="Disordered" evidence="1">
    <location>
        <begin position="106"/>
        <end position="153"/>
    </location>
</feature>
<name>A0ABQ9U6D9_SAGOE</name>
<feature type="region of interest" description="Disordered" evidence="1">
    <location>
        <begin position="36"/>
        <end position="63"/>
    </location>
</feature>
<dbReference type="EMBL" id="JASSZA010000015">
    <property type="protein sequence ID" value="KAK2092621.1"/>
    <property type="molecule type" value="Genomic_DNA"/>
</dbReference>
<feature type="region of interest" description="Disordered" evidence="1">
    <location>
        <begin position="230"/>
        <end position="249"/>
    </location>
</feature>
<dbReference type="Proteomes" id="UP001266305">
    <property type="component" value="Unassembled WGS sequence"/>
</dbReference>
<organism evidence="2 3">
    <name type="scientific">Saguinus oedipus</name>
    <name type="common">Cotton-top tamarin</name>
    <name type="synonym">Oedipomidas oedipus</name>
    <dbReference type="NCBI Taxonomy" id="9490"/>
    <lineage>
        <taxon>Eukaryota</taxon>
        <taxon>Metazoa</taxon>
        <taxon>Chordata</taxon>
        <taxon>Craniata</taxon>
        <taxon>Vertebrata</taxon>
        <taxon>Euteleostomi</taxon>
        <taxon>Mammalia</taxon>
        <taxon>Eutheria</taxon>
        <taxon>Euarchontoglires</taxon>
        <taxon>Primates</taxon>
        <taxon>Haplorrhini</taxon>
        <taxon>Platyrrhini</taxon>
        <taxon>Cebidae</taxon>
        <taxon>Callitrichinae</taxon>
        <taxon>Saguinus</taxon>
    </lineage>
</organism>
<evidence type="ECO:0000313" key="2">
    <source>
        <dbReference type="EMBL" id="KAK2092621.1"/>
    </source>
</evidence>
<accession>A0ABQ9U6D9</accession>
<sequence>MLLYGVIVTSTPRGRQVTQTDRAALVTAERRPHDSLVVTGSGHTGAAPPQPELAQTRRNPRELGGSAALCPSLHFSPSGARHACKHRASVALGGWRAGSVPGRLLEGRDSGVAAAPPTSPPPPPVLGVSDPPAEPGAEETAGAGARPSEARCRPHPRVWCGAGMIPGGRLETQKGQCSRDRPSGASFGTAPPSSLCSGVHASILSGGPPCLPDVAVSPGFLREEERLGSGFLAAGPPPQVGLLSPQGLS</sequence>
<keyword evidence="3" id="KW-1185">Reference proteome</keyword>
<reference evidence="2 3" key="1">
    <citation type="submission" date="2023-05" db="EMBL/GenBank/DDBJ databases">
        <title>B98-5 Cell Line De Novo Hybrid Assembly: An Optical Mapping Approach.</title>
        <authorList>
            <person name="Kananen K."/>
            <person name="Auerbach J.A."/>
            <person name="Kautto E."/>
            <person name="Blachly J.S."/>
        </authorList>
    </citation>
    <scope>NUCLEOTIDE SEQUENCE [LARGE SCALE GENOMIC DNA]</scope>
    <source>
        <strain evidence="2">B95-8</strain>
        <tissue evidence="2">Cell line</tissue>
    </source>
</reference>
<comment type="caution">
    <text evidence="2">The sequence shown here is derived from an EMBL/GenBank/DDBJ whole genome shotgun (WGS) entry which is preliminary data.</text>
</comment>
<feature type="region of interest" description="Disordered" evidence="1">
    <location>
        <begin position="171"/>
        <end position="192"/>
    </location>
</feature>
<evidence type="ECO:0000313" key="3">
    <source>
        <dbReference type="Proteomes" id="UP001266305"/>
    </source>
</evidence>
<protein>
    <submittedName>
        <fullName evidence="2">Uncharacterized protein</fullName>
    </submittedName>
</protein>
<evidence type="ECO:0000256" key="1">
    <source>
        <dbReference type="SAM" id="MobiDB-lite"/>
    </source>
</evidence>